<dbReference type="RefSeq" id="WP_052060996.1">
    <property type="nucleotide sequence ID" value="NZ_CAJUDB010000011.1"/>
</dbReference>
<evidence type="ECO:0000313" key="2">
    <source>
        <dbReference type="Proteomes" id="UP000029707"/>
    </source>
</evidence>
<name>A0A4U8TTD6_9HELI</name>
<keyword evidence="2" id="KW-1185">Reference proteome</keyword>
<dbReference type="EMBL" id="JRMQ02000001">
    <property type="protein sequence ID" value="TLE03339.1"/>
    <property type="molecule type" value="Genomic_DNA"/>
</dbReference>
<protein>
    <submittedName>
        <fullName evidence="1">BspA family leucine-rich repeat surface protein</fullName>
    </submittedName>
</protein>
<reference evidence="1 2" key="1">
    <citation type="journal article" date="2014" name="Genome Announc.">
        <title>Draft genome sequences of eight enterohepatic helicobacter species isolated from both laboratory and wild rodents.</title>
        <authorList>
            <person name="Sheh A."/>
            <person name="Shen Z."/>
            <person name="Fox J.G."/>
        </authorList>
    </citation>
    <scope>NUCLEOTIDE SEQUENCE [LARGE SCALE GENOMIC DNA]</scope>
    <source>
        <strain evidence="1 2">MIT 01-6451</strain>
    </source>
</reference>
<sequence>MKTIFFVWIFVLIGIFALNGCEDSKNYTYQPKDRTELVNLINDENVNLSEIDTSKVRDFSFLFAHLGEECDDTLGWHKEDLLTPYLEKCKNTGIKRLDKIHAIKKQISDITLQIYNIESALKKEEQCKNDFEAFIAPRIQWRIQSKEGFFDEHSREYVKRKTLNDKERAQVRNEVIKENKSCIFLENADDGERIPSLEVQKVDLEGQLSHLLERLGTIVHWNTKNVKDMSFTFAKGFAWELLGNDYGQEAETKAELHWDTSNVENMQGMFFENYALSEEIQEWVTHLNVSQVTDMSYMFFMSNFNKDINAWNVGRVENMEAMFAHNFRFNQPLDKWNTSRVKNMAEMFYCALSFNQNIQSWNVGNVENMRHLFGGLCAVDSTSGFNQPLNAWNVSRVRDMSGMFAWLYDFNQPLDKWDTSSVENMSGMFKEAISFNQPLNSWNVSQVKDMSYMFSYAQSFNQPLDSWDTSNVEDMGAMFADSAFNQPINNWNVQKVEDMSKMFHSRVFNQPLDKWQVKSLKNMQGMFSESFLQNIDSWEIDRTQVKTADAFSPESPFLPKWYGEDTINDEELIAEVSSCFKFGLGCEADKVRFELPFKENNIKFFKGDKQGGFTHICLPYAEYSDEKRTKDIYKSISVCLDSIKVPQAKTMTLHFKDMRYQTHIGECEGEDS</sequence>
<dbReference type="InterPro" id="IPR011889">
    <property type="entry name" value="Liste_lipo_26"/>
</dbReference>
<proteinExistence type="predicted"/>
<dbReference type="NCBIfam" id="TIGR02167">
    <property type="entry name" value="Liste_lipo_26"/>
    <property type="match status" value="1"/>
</dbReference>
<dbReference type="AlphaFoldDB" id="A0A4U8TTD6"/>
<gene>
    <name evidence="1" type="ORF">LS65_000790</name>
</gene>
<comment type="caution">
    <text evidence="1">The sequence shown here is derived from an EMBL/GenBank/DDBJ whole genome shotgun (WGS) entry which is preliminary data.</text>
</comment>
<dbReference type="InterPro" id="IPR005046">
    <property type="entry name" value="DUF285"/>
</dbReference>
<accession>A0A4U8TTD6</accession>
<evidence type="ECO:0000313" key="1">
    <source>
        <dbReference type="EMBL" id="TLE03339.1"/>
    </source>
</evidence>
<dbReference type="OrthoDB" id="5354002at2"/>
<dbReference type="Proteomes" id="UP000029707">
    <property type="component" value="Unassembled WGS sequence"/>
</dbReference>
<dbReference type="Pfam" id="PF03382">
    <property type="entry name" value="DUF285"/>
    <property type="match status" value="2"/>
</dbReference>
<organism evidence="1 2">
    <name type="scientific">Helicobacter japonicus</name>
    <dbReference type="NCBI Taxonomy" id="425400"/>
    <lineage>
        <taxon>Bacteria</taxon>
        <taxon>Pseudomonadati</taxon>
        <taxon>Campylobacterota</taxon>
        <taxon>Epsilonproteobacteria</taxon>
        <taxon>Campylobacterales</taxon>
        <taxon>Helicobacteraceae</taxon>
        <taxon>Helicobacter</taxon>
    </lineage>
</organism>